<feature type="signal peptide" evidence="5">
    <location>
        <begin position="1"/>
        <end position="23"/>
    </location>
</feature>
<dbReference type="Pfam" id="PF23344">
    <property type="entry name" value="ZP-N"/>
    <property type="match status" value="1"/>
</dbReference>
<reference evidence="7 8" key="1">
    <citation type="journal article" date="2007" name="Science">
        <title>Sea anemone genome reveals ancestral eumetazoan gene repertoire and genomic organization.</title>
        <authorList>
            <person name="Putnam N.H."/>
            <person name="Srivastava M."/>
            <person name="Hellsten U."/>
            <person name="Dirks B."/>
            <person name="Chapman J."/>
            <person name="Salamov A."/>
            <person name="Terry A."/>
            <person name="Shapiro H."/>
            <person name="Lindquist E."/>
            <person name="Kapitonov V.V."/>
            <person name="Jurka J."/>
            <person name="Genikhovich G."/>
            <person name="Grigoriev I.V."/>
            <person name="Lucas S.M."/>
            <person name="Steele R.E."/>
            <person name="Finnerty J.R."/>
            <person name="Technau U."/>
            <person name="Martindale M.Q."/>
            <person name="Rokhsar D.S."/>
        </authorList>
    </citation>
    <scope>NUCLEOTIDE SEQUENCE [LARGE SCALE GENOMIC DNA]</scope>
    <source>
        <strain evidence="8">CH2 X CH6</strain>
    </source>
</reference>
<protein>
    <recommendedName>
        <fullName evidence="6">ZP domain-containing protein</fullName>
    </recommendedName>
</protein>
<dbReference type="Gene3D" id="2.60.40.4100">
    <property type="entry name" value="Zona pellucida, ZP-C domain"/>
    <property type="match status" value="1"/>
</dbReference>
<dbReference type="HOGENOM" id="CLU_062643_0_0_1"/>
<feature type="transmembrane region" description="Helical" evidence="4">
    <location>
        <begin position="340"/>
        <end position="368"/>
    </location>
</feature>
<evidence type="ECO:0000313" key="8">
    <source>
        <dbReference type="Proteomes" id="UP000001593"/>
    </source>
</evidence>
<name>A7SIJ9_NEMVE</name>
<dbReference type="InterPro" id="IPR055355">
    <property type="entry name" value="ZP-C"/>
</dbReference>
<evidence type="ECO:0000256" key="1">
    <source>
        <dbReference type="ARBA" id="ARBA00022729"/>
    </source>
</evidence>
<dbReference type="Gene3D" id="2.60.40.3210">
    <property type="entry name" value="Zona pellucida, ZP-N domain"/>
    <property type="match status" value="1"/>
</dbReference>
<keyword evidence="4" id="KW-0472">Membrane</keyword>
<keyword evidence="8" id="KW-1185">Reference proteome</keyword>
<evidence type="ECO:0000256" key="3">
    <source>
        <dbReference type="ARBA" id="ARBA00023180"/>
    </source>
</evidence>
<dbReference type="EMBL" id="DS469669">
    <property type="protein sequence ID" value="EDO36481.1"/>
    <property type="molecule type" value="Genomic_DNA"/>
</dbReference>
<keyword evidence="1 5" id="KW-0732">Signal</keyword>
<evidence type="ECO:0000256" key="2">
    <source>
        <dbReference type="ARBA" id="ARBA00023157"/>
    </source>
</evidence>
<sequence>MSMLYSVVVLVVLVAAWVSPAAGQTTDAAMTTTVRPFLSDKQVHIRCTRDYMEAKIIKSEISNLDTSYLHLNDKSCRSTEITDEHVIFRTALEGCGTTHNVSDDGKYIVYYNSITGNMKSLTTESVITREHQAVMPFKCSYERKVVLSVVSFSPRAAKLYTKTASFGNFTFFMDLYKGSDYKQKHSYPAEIGVGSRMYLEVRVQSNDSKLAVAPLHCRATPTSGYEDMPRYVFINDSCATDSTVQLKHTETAAQRFSMGAFRFLPDYNDVYLHCEVVACRQGDKDSRCAAGCPRSGGGRRRRSAVAVDEFDYKLSLGPIRRASQTKQASAPAANPPSGNVGLVTIIAITAGVLALIAFVLVLVVVMVIRRRPMNGKHDLLVVADE</sequence>
<dbReference type="OrthoDB" id="5959488at2759"/>
<proteinExistence type="predicted"/>
<evidence type="ECO:0000256" key="4">
    <source>
        <dbReference type="SAM" id="Phobius"/>
    </source>
</evidence>
<dbReference type="eggNOG" id="ENOG502RSDM">
    <property type="taxonomic scope" value="Eukaryota"/>
</dbReference>
<accession>A7SIJ9</accession>
<dbReference type="InParanoid" id="A7SIJ9"/>
<feature type="domain" description="ZP" evidence="6">
    <location>
        <begin position="46"/>
        <end position="295"/>
    </location>
</feature>
<dbReference type="SMART" id="SM00241">
    <property type="entry name" value="ZP"/>
    <property type="match status" value="1"/>
</dbReference>
<keyword evidence="2" id="KW-1015">Disulfide bond</keyword>
<keyword evidence="4" id="KW-1133">Transmembrane helix</keyword>
<dbReference type="PANTHER" id="PTHR14002">
    <property type="entry name" value="ENDOGLIN/TGF-BETA RECEPTOR TYPE III"/>
    <property type="match status" value="1"/>
</dbReference>
<evidence type="ECO:0000259" key="6">
    <source>
        <dbReference type="PROSITE" id="PS51034"/>
    </source>
</evidence>
<dbReference type="Pfam" id="PF00100">
    <property type="entry name" value="Zona_pellucida"/>
    <property type="match status" value="1"/>
</dbReference>
<dbReference type="PhylomeDB" id="A7SIJ9"/>
<dbReference type="InterPro" id="IPR048290">
    <property type="entry name" value="ZP_chr"/>
</dbReference>
<evidence type="ECO:0000256" key="5">
    <source>
        <dbReference type="SAM" id="SignalP"/>
    </source>
</evidence>
<dbReference type="PANTHER" id="PTHR14002:SF43">
    <property type="entry name" value="DELTA-LIKE PROTEIN"/>
    <property type="match status" value="1"/>
</dbReference>
<dbReference type="AlphaFoldDB" id="A7SIJ9"/>
<dbReference type="Proteomes" id="UP000001593">
    <property type="component" value="Unassembled WGS sequence"/>
</dbReference>
<dbReference type="PRINTS" id="PR00023">
    <property type="entry name" value="ZPELLUCIDA"/>
</dbReference>
<gene>
    <name evidence="7" type="ORF">NEMVEDRAFT_v1g245496</name>
</gene>
<keyword evidence="3" id="KW-0325">Glycoprotein</keyword>
<dbReference type="InterPro" id="IPR001507">
    <property type="entry name" value="ZP_dom"/>
</dbReference>
<dbReference type="InterPro" id="IPR055356">
    <property type="entry name" value="ZP-N"/>
</dbReference>
<dbReference type="PROSITE" id="PS51034">
    <property type="entry name" value="ZP_2"/>
    <property type="match status" value="1"/>
</dbReference>
<organism evidence="7 8">
    <name type="scientific">Nematostella vectensis</name>
    <name type="common">Starlet sea anemone</name>
    <dbReference type="NCBI Taxonomy" id="45351"/>
    <lineage>
        <taxon>Eukaryota</taxon>
        <taxon>Metazoa</taxon>
        <taxon>Cnidaria</taxon>
        <taxon>Anthozoa</taxon>
        <taxon>Hexacorallia</taxon>
        <taxon>Actiniaria</taxon>
        <taxon>Edwardsiidae</taxon>
        <taxon>Nematostella</taxon>
    </lineage>
</organism>
<dbReference type="KEGG" id="nve:5507933"/>
<feature type="chain" id="PRO_5002712795" description="ZP domain-containing protein" evidence="5">
    <location>
        <begin position="24"/>
        <end position="385"/>
    </location>
</feature>
<dbReference type="OMA" id="CSYERKV"/>
<evidence type="ECO:0000313" key="7">
    <source>
        <dbReference type="EMBL" id="EDO36481.1"/>
    </source>
</evidence>
<dbReference type="InterPro" id="IPR042235">
    <property type="entry name" value="ZP-C_dom"/>
</dbReference>
<keyword evidence="4" id="KW-0812">Transmembrane</keyword>